<sequence length="124" mass="14163">MPRAPRRCPGDNGQCTKLIRNRKYCHDHTVAWAGERTASSRITRDTHWREKVKPDILQRDGYQCQIRYVGICTGYATVVDKIAPAARRPDLAFDPDNHRAACWECNDTKSRTADRGKPEPPRAT</sequence>
<reference evidence="1 2" key="1">
    <citation type="submission" date="2017-02" db="EMBL/GenBank/DDBJ databases">
        <title>The new phylogeny of genus Mycobacterium.</title>
        <authorList>
            <person name="Tortoli E."/>
            <person name="Trovato A."/>
            <person name="Cirillo D.M."/>
        </authorList>
    </citation>
    <scope>NUCLEOTIDE SEQUENCE [LARGE SCALE GENOMIC DNA]</scope>
    <source>
        <strain evidence="1 2">CCUG 56329</strain>
    </source>
</reference>
<name>A0ABX3TSL7_9MYCO</name>
<keyword evidence="1" id="KW-0255">Endonuclease</keyword>
<keyword evidence="1" id="KW-0540">Nuclease</keyword>
<dbReference type="EMBL" id="MVIL01000003">
    <property type="protein sequence ID" value="ORB81763.1"/>
    <property type="molecule type" value="Genomic_DNA"/>
</dbReference>
<evidence type="ECO:0000313" key="2">
    <source>
        <dbReference type="Proteomes" id="UP000192847"/>
    </source>
</evidence>
<dbReference type="Proteomes" id="UP000192847">
    <property type="component" value="Unassembled WGS sequence"/>
</dbReference>
<organism evidence="1 2">
    <name type="scientific">Mycobacterium timonense</name>
    <dbReference type="NCBI Taxonomy" id="701043"/>
    <lineage>
        <taxon>Bacteria</taxon>
        <taxon>Bacillati</taxon>
        <taxon>Actinomycetota</taxon>
        <taxon>Actinomycetes</taxon>
        <taxon>Mycobacteriales</taxon>
        <taxon>Mycobacteriaceae</taxon>
        <taxon>Mycobacterium</taxon>
        <taxon>Mycobacterium avium complex (MAC)</taxon>
    </lineage>
</organism>
<keyword evidence="2" id="KW-1185">Reference proteome</keyword>
<accession>A0ABX3TSL7</accession>
<evidence type="ECO:0000313" key="1">
    <source>
        <dbReference type="EMBL" id="ORB81763.1"/>
    </source>
</evidence>
<keyword evidence="1" id="KW-0378">Hydrolase</keyword>
<proteinExistence type="predicted"/>
<gene>
    <name evidence="1" type="ORF">BST46_01835</name>
</gene>
<dbReference type="Gene3D" id="1.10.30.50">
    <property type="match status" value="1"/>
</dbReference>
<dbReference type="GO" id="GO:0004519">
    <property type="term" value="F:endonuclease activity"/>
    <property type="evidence" value="ECO:0007669"/>
    <property type="project" value="UniProtKB-KW"/>
</dbReference>
<comment type="caution">
    <text evidence="1">The sequence shown here is derived from an EMBL/GenBank/DDBJ whole genome shotgun (WGS) entry which is preliminary data.</text>
</comment>
<protein>
    <submittedName>
        <fullName evidence="1">HNH endonuclease</fullName>
    </submittedName>
</protein>